<reference evidence="2 3" key="1">
    <citation type="submission" date="2020-01" db="EMBL/GenBank/DDBJ databases">
        <authorList>
            <person name="Kim M.K."/>
        </authorList>
    </citation>
    <scope>NUCLEOTIDE SEQUENCE [LARGE SCALE GENOMIC DNA]</scope>
    <source>
        <strain evidence="2 3">BT213</strain>
    </source>
</reference>
<dbReference type="InterPro" id="IPR002816">
    <property type="entry name" value="TraB/PrgY/GumN_fam"/>
</dbReference>
<evidence type="ECO:0000313" key="2">
    <source>
        <dbReference type="EMBL" id="NDK56081.1"/>
    </source>
</evidence>
<evidence type="ECO:0000256" key="1">
    <source>
        <dbReference type="SAM" id="SignalP"/>
    </source>
</evidence>
<feature type="signal peptide" evidence="1">
    <location>
        <begin position="1"/>
        <end position="24"/>
    </location>
</feature>
<dbReference type="CDD" id="cd14789">
    <property type="entry name" value="Tiki"/>
    <property type="match status" value="1"/>
</dbReference>
<name>A0A6B2H169_9BACT</name>
<dbReference type="Proteomes" id="UP000478546">
    <property type="component" value="Unassembled WGS sequence"/>
</dbReference>
<accession>A0A6B2H169</accession>
<feature type="chain" id="PRO_5025433791" evidence="1">
    <location>
        <begin position="25"/>
        <end position="295"/>
    </location>
</feature>
<dbReference type="AlphaFoldDB" id="A0A6B2H169"/>
<dbReference type="EMBL" id="JAAEAA010000010">
    <property type="protein sequence ID" value="NDK56081.1"/>
    <property type="molecule type" value="Genomic_DNA"/>
</dbReference>
<organism evidence="2 3">
    <name type="scientific">Pontibacter fetidus</name>
    <dbReference type="NCBI Taxonomy" id="2700082"/>
    <lineage>
        <taxon>Bacteria</taxon>
        <taxon>Pseudomonadati</taxon>
        <taxon>Bacteroidota</taxon>
        <taxon>Cytophagia</taxon>
        <taxon>Cytophagales</taxon>
        <taxon>Hymenobacteraceae</taxon>
        <taxon>Pontibacter</taxon>
    </lineage>
</organism>
<dbReference type="PANTHER" id="PTHR40590">
    <property type="entry name" value="CYTOPLASMIC PROTEIN-RELATED"/>
    <property type="match status" value="1"/>
</dbReference>
<proteinExistence type="predicted"/>
<keyword evidence="1" id="KW-0732">Signal</keyword>
<protein>
    <submittedName>
        <fullName evidence="2">TraB/GumN family protein</fullName>
    </submittedName>
</protein>
<evidence type="ECO:0000313" key="3">
    <source>
        <dbReference type="Proteomes" id="UP000478546"/>
    </source>
</evidence>
<dbReference type="Pfam" id="PF01963">
    <property type="entry name" value="TraB_PrgY_gumN"/>
    <property type="match status" value="1"/>
</dbReference>
<sequence length="295" mass="33569">MIRLYNRPFLVLLLALCITLPSLAQAPAEQPKALLWEISGKGLKQPSYLLGTIHAICPENFNLTDKVKSRLEKSERLSLEVDMDAPNFMVELQQAALLPKGSTLRGFFSEKDYALLANHFKKTMEIDLQQLDRMKPFMLHSMLLSQLTECQAVSYEQSLMELAQKQGKEVIGLETVSEQLSAIDQMPAEVQTSMLTHMVGNMEEARQNYRNMVQLYLQQDLAGLDKLSREDYNSEEYQVYEQAFLVGRNKRWIPVMEREAHIQPTFFAVGAGHLTGKDGLLELLRSKGYTVLPVQ</sequence>
<comment type="caution">
    <text evidence="2">The sequence shown here is derived from an EMBL/GenBank/DDBJ whole genome shotgun (WGS) entry which is preliminary data.</text>
</comment>
<keyword evidence="3" id="KW-1185">Reference proteome</keyword>
<dbReference type="InterPro" id="IPR047111">
    <property type="entry name" value="YbaP-like"/>
</dbReference>
<dbReference type="PANTHER" id="PTHR40590:SF1">
    <property type="entry name" value="CYTOPLASMIC PROTEIN"/>
    <property type="match status" value="1"/>
</dbReference>
<dbReference type="RefSeq" id="WP_162346146.1">
    <property type="nucleotide sequence ID" value="NZ_JAAEAA010000010.1"/>
</dbReference>
<gene>
    <name evidence="2" type="ORF">GWO68_09140</name>
</gene>